<feature type="signal peptide" evidence="1">
    <location>
        <begin position="1"/>
        <end position="20"/>
    </location>
</feature>
<sequence length="148" mass="17337">MKMVTLLSALLLWVAATASAHCPLTEIFFENGWIIHNENDFEQILQEKLVEFREQIGNDLVFDHAEYYRSDYSHDCYLIMRVVIWDRVSTPKDEMWGDVAFTHVAPCEGEYVEVRWYDPVTGEKHIAYNPKYVCCCTTKIPLAYNTIF</sequence>
<keyword evidence="1" id="KW-0732">Signal</keyword>
<dbReference type="OrthoDB" id="5431568at2"/>
<feature type="chain" id="PRO_5011764860" evidence="1">
    <location>
        <begin position="21"/>
        <end position="148"/>
    </location>
</feature>
<dbReference type="EMBL" id="FNJI01000020">
    <property type="protein sequence ID" value="SDP44437.1"/>
    <property type="molecule type" value="Genomic_DNA"/>
</dbReference>
<evidence type="ECO:0000313" key="2">
    <source>
        <dbReference type="EMBL" id="SDP44437.1"/>
    </source>
</evidence>
<name>A0A1H0SRP9_9BACT</name>
<dbReference type="STRING" id="91360.SAMN05660330_02793"/>
<evidence type="ECO:0000256" key="1">
    <source>
        <dbReference type="SAM" id="SignalP"/>
    </source>
</evidence>
<reference evidence="2 3" key="1">
    <citation type="submission" date="2016-10" db="EMBL/GenBank/DDBJ databases">
        <authorList>
            <person name="de Groot N.N."/>
        </authorList>
    </citation>
    <scope>NUCLEOTIDE SEQUENCE [LARGE SCALE GENOMIC DNA]</scope>
    <source>
        <strain evidence="2 3">DSM 12130</strain>
    </source>
</reference>
<evidence type="ECO:0000313" key="3">
    <source>
        <dbReference type="Proteomes" id="UP000199073"/>
    </source>
</evidence>
<gene>
    <name evidence="2" type="ORF">SAMN05660330_02793</name>
</gene>
<dbReference type="AlphaFoldDB" id="A0A1H0SRP9"/>
<protein>
    <submittedName>
        <fullName evidence="2">Uncharacterized protein</fullName>
    </submittedName>
</protein>
<organism evidence="2 3">
    <name type="scientific">Desulforhopalus singaporensis</name>
    <dbReference type="NCBI Taxonomy" id="91360"/>
    <lineage>
        <taxon>Bacteria</taxon>
        <taxon>Pseudomonadati</taxon>
        <taxon>Thermodesulfobacteriota</taxon>
        <taxon>Desulfobulbia</taxon>
        <taxon>Desulfobulbales</taxon>
        <taxon>Desulfocapsaceae</taxon>
        <taxon>Desulforhopalus</taxon>
    </lineage>
</organism>
<keyword evidence="3" id="KW-1185">Reference proteome</keyword>
<dbReference type="Proteomes" id="UP000199073">
    <property type="component" value="Unassembled WGS sequence"/>
</dbReference>
<proteinExistence type="predicted"/>
<dbReference type="RefSeq" id="WP_092223858.1">
    <property type="nucleotide sequence ID" value="NZ_FNJI01000020.1"/>
</dbReference>
<accession>A0A1H0SRP9</accession>